<evidence type="ECO:0000313" key="1">
    <source>
        <dbReference type="EMBL" id="KAG0413436.1"/>
    </source>
</evidence>
<organism evidence="1 2">
    <name type="scientific">Ixodes persulcatus</name>
    <name type="common">Taiga tick</name>
    <dbReference type="NCBI Taxonomy" id="34615"/>
    <lineage>
        <taxon>Eukaryota</taxon>
        <taxon>Metazoa</taxon>
        <taxon>Ecdysozoa</taxon>
        <taxon>Arthropoda</taxon>
        <taxon>Chelicerata</taxon>
        <taxon>Arachnida</taxon>
        <taxon>Acari</taxon>
        <taxon>Parasitiformes</taxon>
        <taxon>Ixodida</taxon>
        <taxon>Ixodoidea</taxon>
        <taxon>Ixodidae</taxon>
        <taxon>Ixodinae</taxon>
        <taxon>Ixodes</taxon>
    </lineage>
</organism>
<comment type="caution">
    <text evidence="1">The sequence shown here is derived from an EMBL/GenBank/DDBJ whole genome shotgun (WGS) entry which is preliminary data.</text>
</comment>
<sequence>MQARLSALTGATRCAAPAAVAMATSGVTGPTFGATAPHPWETSTADDVDDGKLANLSSIAERKDYHHNGPSGCQFSSPGSCYRDVYGAPTNGSQDRYGGPPERDGASGGPRVANMSPQAVDDQPGKLLNLLCLYGNVVKIKFLEIKNGCPIVQIEDHLAKERALPFKPPDDTSPFKEFMGNCNNRITKLKTT</sequence>
<gene>
    <name evidence="1" type="ORF">HPB47_009420</name>
</gene>
<name>A0AC60P296_IXOPE</name>
<reference evidence="1 2" key="1">
    <citation type="journal article" date="2020" name="Cell">
        <title>Large-Scale Comparative Analyses of Tick Genomes Elucidate Their Genetic Diversity and Vector Capacities.</title>
        <authorList>
            <consortium name="Tick Genome and Microbiome Consortium (TIGMIC)"/>
            <person name="Jia N."/>
            <person name="Wang J."/>
            <person name="Shi W."/>
            <person name="Du L."/>
            <person name="Sun Y."/>
            <person name="Zhan W."/>
            <person name="Jiang J.F."/>
            <person name="Wang Q."/>
            <person name="Zhang B."/>
            <person name="Ji P."/>
            <person name="Bell-Sakyi L."/>
            <person name="Cui X.M."/>
            <person name="Yuan T.T."/>
            <person name="Jiang B.G."/>
            <person name="Yang W.F."/>
            <person name="Lam T.T."/>
            <person name="Chang Q.C."/>
            <person name="Ding S.J."/>
            <person name="Wang X.J."/>
            <person name="Zhu J.G."/>
            <person name="Ruan X.D."/>
            <person name="Zhao L."/>
            <person name="Wei J.T."/>
            <person name="Ye R.Z."/>
            <person name="Que T.C."/>
            <person name="Du C.H."/>
            <person name="Zhou Y.H."/>
            <person name="Cheng J.X."/>
            <person name="Dai P.F."/>
            <person name="Guo W.B."/>
            <person name="Han X.H."/>
            <person name="Huang E.J."/>
            <person name="Li L.F."/>
            <person name="Wei W."/>
            <person name="Gao Y.C."/>
            <person name="Liu J.Z."/>
            <person name="Shao H.Z."/>
            <person name="Wang X."/>
            <person name="Wang C.C."/>
            <person name="Yang T.C."/>
            <person name="Huo Q.B."/>
            <person name="Li W."/>
            <person name="Chen H.Y."/>
            <person name="Chen S.E."/>
            <person name="Zhou L.G."/>
            <person name="Ni X.B."/>
            <person name="Tian J.H."/>
            <person name="Sheng Y."/>
            <person name="Liu T."/>
            <person name="Pan Y.S."/>
            <person name="Xia L.Y."/>
            <person name="Li J."/>
            <person name="Zhao F."/>
            <person name="Cao W.C."/>
        </authorList>
    </citation>
    <scope>NUCLEOTIDE SEQUENCE [LARGE SCALE GENOMIC DNA]</scope>
    <source>
        <strain evidence="1">Iper-2018</strain>
    </source>
</reference>
<proteinExistence type="predicted"/>
<dbReference type="EMBL" id="JABSTQ010011260">
    <property type="protein sequence ID" value="KAG0413436.1"/>
    <property type="molecule type" value="Genomic_DNA"/>
</dbReference>
<evidence type="ECO:0000313" key="2">
    <source>
        <dbReference type="Proteomes" id="UP000805193"/>
    </source>
</evidence>
<keyword evidence="2" id="KW-1185">Reference proteome</keyword>
<protein>
    <submittedName>
        <fullName evidence="1">Uncharacterized protein</fullName>
    </submittedName>
</protein>
<accession>A0AC60P296</accession>
<dbReference type="Proteomes" id="UP000805193">
    <property type="component" value="Unassembled WGS sequence"/>
</dbReference>